<gene>
    <name evidence="3" type="ORF">C2845_PM07G26070</name>
</gene>
<dbReference type="STRING" id="4540.A0A3L6SJ05"/>
<dbReference type="InterPro" id="IPR032675">
    <property type="entry name" value="LRR_dom_sf"/>
</dbReference>
<feature type="region of interest" description="Disordered" evidence="1">
    <location>
        <begin position="1"/>
        <end position="20"/>
    </location>
</feature>
<accession>A0A3L6SJ05</accession>
<dbReference type="Pfam" id="PF24758">
    <property type="entry name" value="LRR_At5g56370"/>
    <property type="match status" value="1"/>
</dbReference>
<dbReference type="Gene3D" id="3.80.10.10">
    <property type="entry name" value="Ribonuclease Inhibitor"/>
    <property type="match status" value="1"/>
</dbReference>
<reference evidence="4" key="1">
    <citation type="journal article" date="2019" name="Nat. Commun.">
        <title>The genome of broomcorn millet.</title>
        <authorList>
            <person name="Zou C."/>
            <person name="Miki D."/>
            <person name="Li D."/>
            <person name="Tang Q."/>
            <person name="Xiao L."/>
            <person name="Rajput S."/>
            <person name="Deng P."/>
            <person name="Jia W."/>
            <person name="Huang R."/>
            <person name="Zhang M."/>
            <person name="Sun Y."/>
            <person name="Hu J."/>
            <person name="Fu X."/>
            <person name="Schnable P.S."/>
            <person name="Li F."/>
            <person name="Zhang H."/>
            <person name="Feng B."/>
            <person name="Zhu X."/>
            <person name="Liu R."/>
            <person name="Schnable J.C."/>
            <person name="Zhu J.-K."/>
            <person name="Zhang H."/>
        </authorList>
    </citation>
    <scope>NUCLEOTIDE SEQUENCE [LARGE SCALE GENOMIC DNA]</scope>
</reference>
<dbReference type="EMBL" id="PQIB02000004">
    <property type="protein sequence ID" value="RLN22612.1"/>
    <property type="molecule type" value="Genomic_DNA"/>
</dbReference>
<evidence type="ECO:0000256" key="1">
    <source>
        <dbReference type="SAM" id="MobiDB-lite"/>
    </source>
</evidence>
<dbReference type="AlphaFoldDB" id="A0A3L6SJ05"/>
<comment type="caution">
    <text evidence="3">The sequence shown here is derived from an EMBL/GenBank/DDBJ whole genome shotgun (WGS) entry which is preliminary data.</text>
</comment>
<sequence>MAAKCQPLPLRPPGRPAAAHPLLRTRQGGRRDRLDLAALALAVAHVRRRQPGLPLLRPPPQQRRDARRLLPRRRGGPQLAAARAPLRKLKLYVELEPMNRLDPPESRSGAAEQELHGTIGALFSKPAARCAEELRIGAQLFLGVSMDPLTGCGLDELRFGAHHPSEALRVLHVTNCCDFTPAPPGTPSPRLAEMRLRGCVISRTELQGMIDAAPLLATLHLQSVSLSTLVLENCCRLRCPAVTALVLEHCSCPLSVQGGIELDAPRLSSAKVLNLKLGFPIDHIAVAEEDLGGLLGGKLFSKLERLELQGTYDAGSEAPGFAIATLLHCCPVFVTSGSS</sequence>
<evidence type="ECO:0000313" key="3">
    <source>
        <dbReference type="EMBL" id="RLN22612.1"/>
    </source>
</evidence>
<dbReference type="InterPro" id="IPR055411">
    <property type="entry name" value="LRR_FXL15/At3g58940/PEG3-like"/>
</dbReference>
<dbReference type="PANTHER" id="PTHR32141">
    <property type="match status" value="1"/>
</dbReference>
<organism evidence="3 4">
    <name type="scientific">Panicum miliaceum</name>
    <name type="common">Proso millet</name>
    <name type="synonym">Broomcorn millet</name>
    <dbReference type="NCBI Taxonomy" id="4540"/>
    <lineage>
        <taxon>Eukaryota</taxon>
        <taxon>Viridiplantae</taxon>
        <taxon>Streptophyta</taxon>
        <taxon>Embryophyta</taxon>
        <taxon>Tracheophyta</taxon>
        <taxon>Spermatophyta</taxon>
        <taxon>Magnoliopsida</taxon>
        <taxon>Liliopsida</taxon>
        <taxon>Poales</taxon>
        <taxon>Poaceae</taxon>
        <taxon>PACMAD clade</taxon>
        <taxon>Panicoideae</taxon>
        <taxon>Panicodae</taxon>
        <taxon>Paniceae</taxon>
        <taxon>Panicinae</taxon>
        <taxon>Panicum</taxon>
        <taxon>Panicum sect. Panicum</taxon>
    </lineage>
</organism>
<dbReference type="OrthoDB" id="693880at2759"/>
<protein>
    <recommendedName>
        <fullName evidence="2">F-box/LRR-repeat protein 15/At3g58940/PEG3-like LRR domain-containing protein</fullName>
    </recommendedName>
</protein>
<evidence type="ECO:0000313" key="4">
    <source>
        <dbReference type="Proteomes" id="UP000275267"/>
    </source>
</evidence>
<dbReference type="InterPro" id="IPR055302">
    <property type="entry name" value="F-box_dom-containing"/>
</dbReference>
<name>A0A3L6SJ05_PANMI</name>
<dbReference type="SUPFAM" id="SSF52047">
    <property type="entry name" value="RNI-like"/>
    <property type="match status" value="1"/>
</dbReference>
<feature type="region of interest" description="Disordered" evidence="1">
    <location>
        <begin position="51"/>
        <end position="80"/>
    </location>
</feature>
<feature type="domain" description="F-box/LRR-repeat protein 15/At3g58940/PEG3-like LRR" evidence="2">
    <location>
        <begin position="166"/>
        <end position="269"/>
    </location>
</feature>
<evidence type="ECO:0000259" key="2">
    <source>
        <dbReference type="Pfam" id="PF24758"/>
    </source>
</evidence>
<dbReference type="PANTHER" id="PTHR32141:SF26">
    <property type="entry name" value="OS08G0328600 PROTEIN"/>
    <property type="match status" value="1"/>
</dbReference>
<proteinExistence type="predicted"/>
<dbReference type="Proteomes" id="UP000275267">
    <property type="component" value="Unassembled WGS sequence"/>
</dbReference>
<keyword evidence="4" id="KW-1185">Reference proteome</keyword>